<dbReference type="RefSeq" id="WP_157303241.1">
    <property type="nucleotide sequence ID" value="NZ_BAAAZB010000036.1"/>
</dbReference>
<evidence type="ECO:0008006" key="3">
    <source>
        <dbReference type="Google" id="ProtNLM"/>
    </source>
</evidence>
<accession>A0A6N8JJA0</accession>
<evidence type="ECO:0000313" key="2">
    <source>
        <dbReference type="Proteomes" id="UP000468388"/>
    </source>
</evidence>
<sequence length="137" mass="15797">MRKILALSLLTFISCKKDNNTVQQYNYTGKWNISQSISKEYTLENGDTIYTKNEVTDYGAGAAWINFQSKYALMYINYSLDSMKYEPITQSYFNLDSTLCEITAFSDSAFLFNTLIFDNTAIPDKIQVKQDFFTLSK</sequence>
<name>A0A6N8JJA0_9BACT</name>
<dbReference type="Proteomes" id="UP000468388">
    <property type="component" value="Unassembled WGS sequence"/>
</dbReference>
<dbReference type="OrthoDB" id="663835at2"/>
<dbReference type="EMBL" id="WRXO01000011">
    <property type="protein sequence ID" value="MVT44446.1"/>
    <property type="molecule type" value="Genomic_DNA"/>
</dbReference>
<evidence type="ECO:0000313" key="1">
    <source>
        <dbReference type="EMBL" id="MVT44446.1"/>
    </source>
</evidence>
<gene>
    <name evidence="1" type="ORF">GO495_27880</name>
</gene>
<keyword evidence="2" id="KW-1185">Reference proteome</keyword>
<dbReference type="PROSITE" id="PS51257">
    <property type="entry name" value="PROKAR_LIPOPROTEIN"/>
    <property type="match status" value="1"/>
</dbReference>
<protein>
    <recommendedName>
        <fullName evidence="3">Lipocalin-like domain-containing protein</fullName>
    </recommendedName>
</protein>
<reference evidence="1 2" key="1">
    <citation type="submission" date="2019-12" db="EMBL/GenBank/DDBJ databases">
        <title>The draft genomic sequence of strain Chitinophaga oryziterrae JCM 16595.</title>
        <authorList>
            <person name="Zhang X."/>
        </authorList>
    </citation>
    <scope>NUCLEOTIDE SEQUENCE [LARGE SCALE GENOMIC DNA]</scope>
    <source>
        <strain evidence="1 2">JCM 16595</strain>
    </source>
</reference>
<dbReference type="AlphaFoldDB" id="A0A6N8JJA0"/>
<proteinExistence type="predicted"/>
<comment type="caution">
    <text evidence="1">The sequence shown here is derived from an EMBL/GenBank/DDBJ whole genome shotgun (WGS) entry which is preliminary data.</text>
</comment>
<organism evidence="1 2">
    <name type="scientific">Chitinophaga oryziterrae</name>
    <dbReference type="NCBI Taxonomy" id="1031224"/>
    <lineage>
        <taxon>Bacteria</taxon>
        <taxon>Pseudomonadati</taxon>
        <taxon>Bacteroidota</taxon>
        <taxon>Chitinophagia</taxon>
        <taxon>Chitinophagales</taxon>
        <taxon>Chitinophagaceae</taxon>
        <taxon>Chitinophaga</taxon>
    </lineage>
</organism>